<feature type="region of interest" description="Disordered" evidence="1">
    <location>
        <begin position="1"/>
        <end position="43"/>
    </location>
</feature>
<evidence type="ECO:0000256" key="1">
    <source>
        <dbReference type="SAM" id="MobiDB-lite"/>
    </source>
</evidence>
<evidence type="ECO:0000313" key="2">
    <source>
        <dbReference type="EMBL" id="GER57635.1"/>
    </source>
</evidence>
<comment type="caution">
    <text evidence="2">The sequence shown here is derived from an EMBL/GenBank/DDBJ whole genome shotgun (WGS) entry which is preliminary data.</text>
</comment>
<dbReference type="Proteomes" id="UP000325081">
    <property type="component" value="Unassembled WGS sequence"/>
</dbReference>
<name>A0A5A7RK79_STRAF</name>
<proteinExistence type="predicted"/>
<gene>
    <name evidence="2" type="ORF">STAS_35469</name>
</gene>
<organism evidence="2 3">
    <name type="scientific">Striga asiatica</name>
    <name type="common">Asiatic witchweed</name>
    <name type="synonym">Buchnera asiatica</name>
    <dbReference type="NCBI Taxonomy" id="4170"/>
    <lineage>
        <taxon>Eukaryota</taxon>
        <taxon>Viridiplantae</taxon>
        <taxon>Streptophyta</taxon>
        <taxon>Embryophyta</taxon>
        <taxon>Tracheophyta</taxon>
        <taxon>Spermatophyta</taxon>
        <taxon>Magnoliopsida</taxon>
        <taxon>eudicotyledons</taxon>
        <taxon>Gunneridae</taxon>
        <taxon>Pentapetalae</taxon>
        <taxon>asterids</taxon>
        <taxon>lamiids</taxon>
        <taxon>Lamiales</taxon>
        <taxon>Orobanchaceae</taxon>
        <taxon>Buchnereae</taxon>
        <taxon>Striga</taxon>
    </lineage>
</organism>
<dbReference type="AlphaFoldDB" id="A0A5A7RK79"/>
<evidence type="ECO:0000313" key="3">
    <source>
        <dbReference type="Proteomes" id="UP000325081"/>
    </source>
</evidence>
<dbReference type="EMBL" id="BKCP01013403">
    <property type="protein sequence ID" value="GER57635.1"/>
    <property type="molecule type" value="Genomic_DNA"/>
</dbReference>
<accession>A0A5A7RK79</accession>
<sequence>MSSIWRRKKETSQKRVAGEKKRRHDPPPPSRHAASRHPLPTNSPPPPSFVDALFYTVPFLLSLWTSSKSASRTTPLPSVITSRRFSSAAANKAHFSSWGFYVGLNRIIRTTTTNPSVATPTEELGIPIDCTPARFRLSSDSHSTSFGYQRFAVRHPAAKTVFYPIFYLLMVDVQLHEFPVGSLLEIQYSKTNSWLQIKEMSLWEFQLLCVFIAQLEQTQPESQVCTPLVCGVLFPVDWM</sequence>
<keyword evidence="3" id="KW-1185">Reference proteome</keyword>
<reference evidence="3" key="1">
    <citation type="journal article" date="2019" name="Curr. Biol.">
        <title>Genome Sequence of Striga asiatica Provides Insight into the Evolution of Plant Parasitism.</title>
        <authorList>
            <person name="Yoshida S."/>
            <person name="Kim S."/>
            <person name="Wafula E.K."/>
            <person name="Tanskanen J."/>
            <person name="Kim Y.M."/>
            <person name="Honaas L."/>
            <person name="Yang Z."/>
            <person name="Spallek T."/>
            <person name="Conn C.E."/>
            <person name="Ichihashi Y."/>
            <person name="Cheong K."/>
            <person name="Cui S."/>
            <person name="Der J.P."/>
            <person name="Gundlach H."/>
            <person name="Jiao Y."/>
            <person name="Hori C."/>
            <person name="Ishida J.K."/>
            <person name="Kasahara H."/>
            <person name="Kiba T."/>
            <person name="Kim M.S."/>
            <person name="Koo N."/>
            <person name="Laohavisit A."/>
            <person name="Lee Y.H."/>
            <person name="Lumba S."/>
            <person name="McCourt P."/>
            <person name="Mortimer J.C."/>
            <person name="Mutuku J.M."/>
            <person name="Nomura T."/>
            <person name="Sasaki-Sekimoto Y."/>
            <person name="Seto Y."/>
            <person name="Wang Y."/>
            <person name="Wakatake T."/>
            <person name="Sakakibara H."/>
            <person name="Demura T."/>
            <person name="Yamaguchi S."/>
            <person name="Yoneyama K."/>
            <person name="Manabe R.I."/>
            <person name="Nelson D.C."/>
            <person name="Schulman A.H."/>
            <person name="Timko M.P."/>
            <person name="dePamphilis C.W."/>
            <person name="Choi D."/>
            <person name="Shirasu K."/>
        </authorList>
    </citation>
    <scope>NUCLEOTIDE SEQUENCE [LARGE SCALE GENOMIC DNA]</scope>
    <source>
        <strain evidence="3">cv. UVA1</strain>
    </source>
</reference>
<protein>
    <submittedName>
        <fullName evidence="2">5'-3' exoribonuclease 2</fullName>
    </submittedName>
</protein>
<feature type="compositionally biased region" description="Basic and acidic residues" evidence="1">
    <location>
        <begin position="10"/>
        <end position="19"/>
    </location>
</feature>